<evidence type="ECO:0000313" key="2">
    <source>
        <dbReference type="Proteomes" id="UP000467327"/>
    </source>
</evidence>
<dbReference type="EMBL" id="AP022561">
    <property type="protein sequence ID" value="BBX06528.1"/>
    <property type="molecule type" value="Genomic_DNA"/>
</dbReference>
<proteinExistence type="predicted"/>
<keyword evidence="2" id="KW-1185">Reference proteome</keyword>
<gene>
    <name evidence="1" type="ORF">MAIC_13310</name>
</gene>
<protein>
    <submittedName>
        <fullName evidence="1">Uncharacterized protein</fullName>
    </submittedName>
</protein>
<sequence length="90" mass="10631">MTANRFEDTFFSRENRYSLGVDLEEGGYYASFPVSAQIVDYEECYRLTPAQYEHFMADHEAALDFVESCRRREHDELLIQKPGWNRGTPR</sequence>
<name>A0AAD1MAK7_9MYCO</name>
<reference evidence="1 2" key="1">
    <citation type="journal article" date="2019" name="Emerg. Microbes Infect.">
        <title>Comprehensive subspecies identification of 175 nontuberculous mycobacteria species based on 7547 genomic profiles.</title>
        <authorList>
            <person name="Matsumoto Y."/>
            <person name="Kinjo T."/>
            <person name="Motooka D."/>
            <person name="Nabeya D."/>
            <person name="Jung N."/>
            <person name="Uechi K."/>
            <person name="Horii T."/>
            <person name="Iida T."/>
            <person name="Fujita J."/>
            <person name="Nakamura S."/>
        </authorList>
    </citation>
    <scope>NUCLEOTIDE SEQUENCE [LARGE SCALE GENOMIC DNA]</scope>
    <source>
        <strain evidence="1 2">JCM 6376</strain>
    </source>
</reference>
<dbReference type="AlphaFoldDB" id="A0AAD1MAK7"/>
<dbReference type="KEGG" id="maic:MAIC_13310"/>
<evidence type="ECO:0000313" key="1">
    <source>
        <dbReference type="EMBL" id="BBX06528.1"/>
    </source>
</evidence>
<dbReference type="Proteomes" id="UP000467327">
    <property type="component" value="Chromosome"/>
</dbReference>
<accession>A0AAD1MAK7</accession>
<organism evidence="1 2">
    <name type="scientific">Mycolicibacterium aichiense</name>
    <dbReference type="NCBI Taxonomy" id="1799"/>
    <lineage>
        <taxon>Bacteria</taxon>
        <taxon>Bacillati</taxon>
        <taxon>Actinomycetota</taxon>
        <taxon>Actinomycetes</taxon>
        <taxon>Mycobacteriales</taxon>
        <taxon>Mycobacteriaceae</taxon>
        <taxon>Mycolicibacterium</taxon>
    </lineage>
</organism>